<sequence>MKRLRSSDDLDSYGEKAASKDWGRREEDSSSQSHRSLAHRSSYYKSESGRKGLSSSSSSRYDRLEDDRDSSRSARKRSEYDADSYDRRKSYDRYRESNNERGIVSSSPRGGYGPDRIHRSESFSGLRREFPKGFRSERDRSRREGSVSSWRRFGGGKEGEEGIRSSSESVKISKVETEAVGKVKSPRGIKDVKSPPWSKDSGSEQSKSIEVKKGEELPVESAGNMSEMEEGELEPDLQPVPATEDPTSAELHQKGIDNEQPIAPKLLENKRNQELSKISVREEPVEGQESEDFQSSLKPVDELQGPHGHTQVTSGGCGEFETTAENSSGADDEHSRRNITIEEAGNDLFVVKPQSSKEDQKDEKGVEDKTDENDLPEVNKGEETGELIAVTSQALEEIKENLKEKGKAIALSSSNCTLLEIDESRTPKESRDPITCTDSQMEGPSTRGFDLFLTGPVRKPEKEVPSSNDMIKDEKLALDLSLSLPNVLLPIGSHNIVHAPGSPSQARSIQSFHSSFRTESDGFTASMSFSGSQQFTHNPSCSLTCNEMDFEQSVKSRPLFQGVDWQALSSDEPKNKGAIVQCMLSNGNGLHQQSQASQGNSSGKPVAQRRRTIEGSLRTGVGLELSFNKQLSVLHSQHPNDIRSPSQSVGSHETGSVYVKDKRRATREKDGGSVYRTSNSDSKEQLWAMGSDFLESIITMVVSEPVSMVAHRFEEMSAQQMAFLKESVRDIILNPSRQWQKRAFQKALEKRSDFTLEMLMKSHRFQLEILVAMKTGLQEYLHFNNEISSSELAEIFLNLRCRNLTCRSLLPVDECDCKSCSKKNGFCSGCMCLICSKFDMASNTCSWVGCDVCLHWCHADCGLRESYIRNGRSANGAEGTTEMQFHCLSCGHPSEMFGFVKEVFQNFAKEWTEENLKRELEYVRRIFSRSEDLRGKRLYEIAIQMLSNLENNVDLQEVQNHIMRFLTDTDSFKPRGICIVPRKELSLKNEEKGNGIVGSSEEPQWLKSSRLDKAPQFEKSAALFASMDVNRDERRTQKLDSQSSVPKGHLFDELESIVRIKHAEAKMFQGRADDARREAEALERIAMSKKEKIEEEYTSRISKLRLADAEEMRKQKLEELQSLERAYQDYFHMKMRMETDIKDLLLKMDATRRNLTI</sequence>
<comment type="caution">
    <text evidence="1">The sequence shown here is derived from an EMBL/GenBank/DDBJ whole genome shotgun (WGS) entry which is preliminary data.</text>
</comment>
<reference evidence="2" key="1">
    <citation type="journal article" date="2023" name="Nat. Plants">
        <title>Single-cell RNA sequencing provides a high-resolution roadmap for understanding the multicellular compartmentation of specialized metabolism.</title>
        <authorList>
            <person name="Sun S."/>
            <person name="Shen X."/>
            <person name="Li Y."/>
            <person name="Li Y."/>
            <person name="Wang S."/>
            <person name="Li R."/>
            <person name="Zhang H."/>
            <person name="Shen G."/>
            <person name="Guo B."/>
            <person name="Wei J."/>
            <person name="Xu J."/>
            <person name="St-Pierre B."/>
            <person name="Chen S."/>
            <person name="Sun C."/>
        </authorList>
    </citation>
    <scope>NUCLEOTIDE SEQUENCE [LARGE SCALE GENOMIC DNA]</scope>
</reference>
<evidence type="ECO:0000313" key="1">
    <source>
        <dbReference type="EMBL" id="KAI5666537.1"/>
    </source>
</evidence>
<protein>
    <submittedName>
        <fullName evidence="1">Uncharacterized protein</fullName>
    </submittedName>
</protein>
<name>A0ACC0B1L5_CATRO</name>
<dbReference type="Proteomes" id="UP001060085">
    <property type="component" value="Linkage Group LG04"/>
</dbReference>
<accession>A0ACC0B1L5</accession>
<keyword evidence="2" id="KW-1185">Reference proteome</keyword>
<organism evidence="1 2">
    <name type="scientific">Catharanthus roseus</name>
    <name type="common">Madagascar periwinkle</name>
    <name type="synonym">Vinca rosea</name>
    <dbReference type="NCBI Taxonomy" id="4058"/>
    <lineage>
        <taxon>Eukaryota</taxon>
        <taxon>Viridiplantae</taxon>
        <taxon>Streptophyta</taxon>
        <taxon>Embryophyta</taxon>
        <taxon>Tracheophyta</taxon>
        <taxon>Spermatophyta</taxon>
        <taxon>Magnoliopsida</taxon>
        <taxon>eudicotyledons</taxon>
        <taxon>Gunneridae</taxon>
        <taxon>Pentapetalae</taxon>
        <taxon>asterids</taxon>
        <taxon>lamiids</taxon>
        <taxon>Gentianales</taxon>
        <taxon>Apocynaceae</taxon>
        <taxon>Rauvolfioideae</taxon>
        <taxon>Vinceae</taxon>
        <taxon>Catharanthinae</taxon>
        <taxon>Catharanthus</taxon>
    </lineage>
</organism>
<gene>
    <name evidence="1" type="ORF">M9H77_16390</name>
</gene>
<proteinExistence type="predicted"/>
<dbReference type="EMBL" id="CM044704">
    <property type="protein sequence ID" value="KAI5666537.1"/>
    <property type="molecule type" value="Genomic_DNA"/>
</dbReference>
<evidence type="ECO:0000313" key="2">
    <source>
        <dbReference type="Proteomes" id="UP001060085"/>
    </source>
</evidence>